<keyword evidence="12" id="KW-1185">Reference proteome</keyword>
<keyword evidence="8" id="KW-1015">Disulfide bond</keyword>
<evidence type="ECO:0000259" key="10">
    <source>
        <dbReference type="Pfam" id="PF05572"/>
    </source>
</evidence>
<name>A0ABV4P1M5_9GAMM</name>
<evidence type="ECO:0000313" key="11">
    <source>
        <dbReference type="EMBL" id="MFA0812276.1"/>
    </source>
</evidence>
<feature type="signal peptide" evidence="9">
    <location>
        <begin position="1"/>
        <end position="32"/>
    </location>
</feature>
<comment type="similarity">
    <text evidence="1">Belongs to the peptidase M43B family.</text>
</comment>
<keyword evidence="5" id="KW-0378">Hydrolase</keyword>
<dbReference type="InterPro" id="IPR024079">
    <property type="entry name" value="MetalloPept_cat_dom_sf"/>
</dbReference>
<keyword evidence="2" id="KW-0645">Protease</keyword>
<feature type="chain" id="PRO_5046318958" evidence="9">
    <location>
        <begin position="33"/>
        <end position="304"/>
    </location>
</feature>
<dbReference type="PANTHER" id="PTHR47466">
    <property type="match status" value="1"/>
</dbReference>
<comment type="caution">
    <text evidence="11">The sequence shown here is derived from an EMBL/GenBank/DDBJ whole genome shotgun (WGS) entry which is preliminary data.</text>
</comment>
<evidence type="ECO:0000256" key="1">
    <source>
        <dbReference type="ARBA" id="ARBA00008721"/>
    </source>
</evidence>
<dbReference type="Proteomes" id="UP001569428">
    <property type="component" value="Unassembled WGS sequence"/>
</dbReference>
<evidence type="ECO:0000313" key="12">
    <source>
        <dbReference type="Proteomes" id="UP001569428"/>
    </source>
</evidence>
<keyword evidence="6" id="KW-0862">Zinc</keyword>
<protein>
    <submittedName>
        <fullName evidence="11">Zinc metalloprotease</fullName>
    </submittedName>
</protein>
<dbReference type="Pfam" id="PF05572">
    <property type="entry name" value="Peptidase_M43"/>
    <property type="match status" value="1"/>
</dbReference>
<evidence type="ECO:0000256" key="3">
    <source>
        <dbReference type="ARBA" id="ARBA00022723"/>
    </source>
</evidence>
<dbReference type="SUPFAM" id="SSF55486">
    <property type="entry name" value="Metalloproteases ('zincins'), catalytic domain"/>
    <property type="match status" value="1"/>
</dbReference>
<keyword evidence="7 11" id="KW-0482">Metalloprotease</keyword>
<dbReference type="CDD" id="cd04275">
    <property type="entry name" value="ZnMc_pappalysin_like"/>
    <property type="match status" value="1"/>
</dbReference>
<evidence type="ECO:0000256" key="7">
    <source>
        <dbReference type="ARBA" id="ARBA00023049"/>
    </source>
</evidence>
<dbReference type="PANTHER" id="PTHR47466:SF1">
    <property type="entry name" value="METALLOPROTEASE MEP1 (AFU_ORTHOLOGUE AFUA_1G07730)-RELATED"/>
    <property type="match status" value="1"/>
</dbReference>
<keyword evidence="3" id="KW-0479">Metal-binding</keyword>
<reference evidence="11 12" key="1">
    <citation type="submission" date="2024-08" db="EMBL/GenBank/DDBJ databases">
        <authorList>
            <person name="Ishaq N."/>
        </authorList>
    </citation>
    <scope>NUCLEOTIDE SEQUENCE [LARGE SCALE GENOMIC DNA]</scope>
    <source>
        <strain evidence="11 12">DSM 18651</strain>
    </source>
</reference>
<accession>A0ABV4P1M5</accession>
<dbReference type="RefSeq" id="WP_371839931.1">
    <property type="nucleotide sequence ID" value="NZ_JBGMEK010000036.1"/>
</dbReference>
<gene>
    <name evidence="11" type="ORF">ACCI49_15285</name>
</gene>
<organism evidence="11 12">
    <name type="scientific">Microbulbifer epialgicus</name>
    <dbReference type="NCBI Taxonomy" id="393907"/>
    <lineage>
        <taxon>Bacteria</taxon>
        <taxon>Pseudomonadati</taxon>
        <taxon>Pseudomonadota</taxon>
        <taxon>Gammaproteobacteria</taxon>
        <taxon>Cellvibrionales</taxon>
        <taxon>Microbulbiferaceae</taxon>
        <taxon>Microbulbifer</taxon>
    </lineage>
</organism>
<evidence type="ECO:0000256" key="5">
    <source>
        <dbReference type="ARBA" id="ARBA00022801"/>
    </source>
</evidence>
<dbReference type="GO" id="GO:0008237">
    <property type="term" value="F:metallopeptidase activity"/>
    <property type="evidence" value="ECO:0007669"/>
    <property type="project" value="UniProtKB-KW"/>
</dbReference>
<evidence type="ECO:0000256" key="2">
    <source>
        <dbReference type="ARBA" id="ARBA00022670"/>
    </source>
</evidence>
<keyword evidence="4 9" id="KW-0732">Signal</keyword>
<evidence type="ECO:0000256" key="4">
    <source>
        <dbReference type="ARBA" id="ARBA00022729"/>
    </source>
</evidence>
<evidence type="ECO:0000256" key="9">
    <source>
        <dbReference type="SAM" id="SignalP"/>
    </source>
</evidence>
<evidence type="ECO:0000256" key="6">
    <source>
        <dbReference type="ARBA" id="ARBA00022833"/>
    </source>
</evidence>
<evidence type="ECO:0000256" key="8">
    <source>
        <dbReference type="ARBA" id="ARBA00023157"/>
    </source>
</evidence>
<sequence>MRKANISTSIKTALSLCLLVSPAVGLAESASAVEYANGNAKFKRCGTNHPSIQEAALKEQHFTTLRGQSDIRSGSHTLRPAGSVTVDVYFHIITDTSNNGSLPSSVINAQMAVLNDAYAGTPFTFNLVSTSVTANNAWYNVGYRSSSERAMKNSLRVGDAGDLNIYVADIGGGLLGWATFPSDYSSDPLDDGVVILTGSVPGGNAAPYNEGDTLTHEVGHWLGLYHTFQGGCGGNGDYVSDTPAERSPAYGCPVGRDSCTRGSNAEGLDPITNFMDYTEDSCMYEFTEGQATRADEQSSTYRGL</sequence>
<dbReference type="EMBL" id="JBGMEK010000036">
    <property type="protein sequence ID" value="MFA0812276.1"/>
    <property type="molecule type" value="Genomic_DNA"/>
</dbReference>
<dbReference type="Gene3D" id="3.40.390.10">
    <property type="entry name" value="Collagenase (Catalytic Domain)"/>
    <property type="match status" value="1"/>
</dbReference>
<feature type="domain" description="Peptidase M43 pregnancy-associated plasma-A" evidence="10">
    <location>
        <begin position="176"/>
        <end position="295"/>
    </location>
</feature>
<dbReference type="InterPro" id="IPR008754">
    <property type="entry name" value="Peptidase_M43"/>
</dbReference>
<proteinExistence type="inferred from homology"/>